<keyword evidence="2" id="KW-1185">Reference proteome</keyword>
<name>A0A316AKY9_9BACT</name>
<dbReference type="OrthoDB" id="7064118at2"/>
<dbReference type="RefSeq" id="WP_109674311.1">
    <property type="nucleotide sequence ID" value="NZ_QGDT01000004.1"/>
</dbReference>
<organism evidence="1 2">
    <name type="scientific">Dyadobacter jejuensis</name>
    <dbReference type="NCBI Taxonomy" id="1082580"/>
    <lineage>
        <taxon>Bacteria</taxon>
        <taxon>Pseudomonadati</taxon>
        <taxon>Bacteroidota</taxon>
        <taxon>Cytophagia</taxon>
        <taxon>Cytophagales</taxon>
        <taxon>Spirosomataceae</taxon>
        <taxon>Dyadobacter</taxon>
    </lineage>
</organism>
<evidence type="ECO:0000313" key="2">
    <source>
        <dbReference type="Proteomes" id="UP000245880"/>
    </source>
</evidence>
<dbReference type="Proteomes" id="UP000245880">
    <property type="component" value="Unassembled WGS sequence"/>
</dbReference>
<protein>
    <recommendedName>
        <fullName evidence="3">SatD family protein</fullName>
    </recommendedName>
</protein>
<gene>
    <name evidence="1" type="ORF">CLV98_104325</name>
</gene>
<evidence type="ECO:0008006" key="3">
    <source>
        <dbReference type="Google" id="ProtNLM"/>
    </source>
</evidence>
<dbReference type="AlphaFoldDB" id="A0A316AKY9"/>
<proteinExistence type="predicted"/>
<evidence type="ECO:0000313" key="1">
    <source>
        <dbReference type="EMBL" id="PWJ58465.1"/>
    </source>
</evidence>
<comment type="caution">
    <text evidence="1">The sequence shown here is derived from an EMBL/GenBank/DDBJ whole genome shotgun (WGS) entry which is preliminary data.</text>
</comment>
<sequence length="214" mass="23513">MAHKYAVITADMVHSTQFSSEQTGSWLEELLTILGQLPQLDWALKPEIYRGDSFQGVLRKPHQAMHAALIGRAYMKARKAKQASLDLRVAIGIGPIDHLTDRPGSSDGEAFRLSGKLADEIKNHQARIGLATQPSQPLLQVISTLLEPIVESWTVGQSELVLELLQGHTITQIANKLGISQSAASQRARAASWWAIEDLLERLPALFPLKPTSL</sequence>
<accession>A0A316AKY9</accession>
<reference evidence="1 2" key="1">
    <citation type="submission" date="2018-03" db="EMBL/GenBank/DDBJ databases">
        <title>Genomic Encyclopedia of Archaeal and Bacterial Type Strains, Phase II (KMG-II): from individual species to whole genera.</title>
        <authorList>
            <person name="Goeker M."/>
        </authorList>
    </citation>
    <scope>NUCLEOTIDE SEQUENCE [LARGE SCALE GENOMIC DNA]</scope>
    <source>
        <strain evidence="1 2">DSM 100346</strain>
    </source>
</reference>
<dbReference type="EMBL" id="QGDT01000004">
    <property type="protein sequence ID" value="PWJ58465.1"/>
    <property type="molecule type" value="Genomic_DNA"/>
</dbReference>